<feature type="compositionally biased region" description="Polar residues" evidence="2">
    <location>
        <begin position="235"/>
        <end position="257"/>
    </location>
</feature>
<accession>A0A0C3GWK5</accession>
<reference evidence="5" key="2">
    <citation type="submission" date="2015-01" db="EMBL/GenBank/DDBJ databases">
        <title>Evolutionary Origins and Diversification of the Mycorrhizal Mutualists.</title>
        <authorList>
            <consortium name="DOE Joint Genome Institute"/>
            <consortium name="Mycorrhizal Genomics Consortium"/>
            <person name="Kohler A."/>
            <person name="Kuo A."/>
            <person name="Nagy L.G."/>
            <person name="Floudas D."/>
            <person name="Copeland A."/>
            <person name="Barry K.W."/>
            <person name="Cichocki N."/>
            <person name="Veneault-Fourrey C."/>
            <person name="LaButti K."/>
            <person name="Lindquist E.A."/>
            <person name="Lipzen A."/>
            <person name="Lundell T."/>
            <person name="Morin E."/>
            <person name="Murat C."/>
            <person name="Riley R."/>
            <person name="Ohm R."/>
            <person name="Sun H."/>
            <person name="Tunlid A."/>
            <person name="Henrissat B."/>
            <person name="Grigoriev I.V."/>
            <person name="Hibbett D.S."/>
            <person name="Martin F."/>
        </authorList>
    </citation>
    <scope>NUCLEOTIDE SEQUENCE [LARGE SCALE GENOMIC DNA]</scope>
    <source>
        <strain evidence="5">Zn</strain>
    </source>
</reference>
<feature type="compositionally biased region" description="Polar residues" evidence="2">
    <location>
        <begin position="555"/>
        <end position="578"/>
    </location>
</feature>
<dbReference type="GO" id="GO:0003676">
    <property type="term" value="F:nucleic acid binding"/>
    <property type="evidence" value="ECO:0007669"/>
    <property type="project" value="InterPro"/>
</dbReference>
<evidence type="ECO:0000259" key="3">
    <source>
        <dbReference type="PROSITE" id="PS50158"/>
    </source>
</evidence>
<feature type="region of interest" description="Disordered" evidence="2">
    <location>
        <begin position="1"/>
        <end position="30"/>
    </location>
</feature>
<dbReference type="SMART" id="SM00343">
    <property type="entry name" value="ZnF_C2HC"/>
    <property type="match status" value="1"/>
</dbReference>
<dbReference type="InterPro" id="IPR036875">
    <property type="entry name" value="Znf_CCHC_sf"/>
</dbReference>
<dbReference type="GO" id="GO:0008270">
    <property type="term" value="F:zinc ion binding"/>
    <property type="evidence" value="ECO:0007669"/>
    <property type="project" value="UniProtKB-KW"/>
</dbReference>
<feature type="compositionally biased region" description="Polar residues" evidence="2">
    <location>
        <begin position="652"/>
        <end position="665"/>
    </location>
</feature>
<feature type="compositionally biased region" description="Polar residues" evidence="2">
    <location>
        <begin position="316"/>
        <end position="340"/>
    </location>
</feature>
<feature type="compositionally biased region" description="Gly residues" evidence="2">
    <location>
        <begin position="69"/>
        <end position="78"/>
    </location>
</feature>
<dbReference type="Proteomes" id="UP000054321">
    <property type="component" value="Unassembled WGS sequence"/>
</dbReference>
<dbReference type="STRING" id="913774.A0A0C3GWK5"/>
<feature type="compositionally biased region" description="Basic and acidic residues" evidence="2">
    <location>
        <begin position="928"/>
        <end position="939"/>
    </location>
</feature>
<feature type="region of interest" description="Disordered" evidence="2">
    <location>
        <begin position="501"/>
        <end position="956"/>
    </location>
</feature>
<feature type="compositionally biased region" description="Polar residues" evidence="2">
    <location>
        <begin position="603"/>
        <end position="613"/>
    </location>
</feature>
<evidence type="ECO:0000256" key="1">
    <source>
        <dbReference type="PROSITE-ProRule" id="PRU00047"/>
    </source>
</evidence>
<feature type="compositionally biased region" description="Pro residues" evidence="2">
    <location>
        <begin position="219"/>
        <end position="234"/>
    </location>
</feature>
<protein>
    <recommendedName>
        <fullName evidence="3">CCHC-type domain-containing protein</fullName>
    </recommendedName>
</protein>
<feature type="compositionally biased region" description="Low complexity" evidence="2">
    <location>
        <begin position="169"/>
        <end position="186"/>
    </location>
</feature>
<reference evidence="4 5" key="1">
    <citation type="submission" date="2014-04" db="EMBL/GenBank/DDBJ databases">
        <authorList>
            <consortium name="DOE Joint Genome Institute"/>
            <person name="Kuo A."/>
            <person name="Martino E."/>
            <person name="Perotto S."/>
            <person name="Kohler A."/>
            <person name="Nagy L.G."/>
            <person name="Floudas D."/>
            <person name="Copeland A."/>
            <person name="Barry K.W."/>
            <person name="Cichocki N."/>
            <person name="Veneault-Fourrey C."/>
            <person name="LaButti K."/>
            <person name="Lindquist E.A."/>
            <person name="Lipzen A."/>
            <person name="Lundell T."/>
            <person name="Morin E."/>
            <person name="Murat C."/>
            <person name="Sun H."/>
            <person name="Tunlid A."/>
            <person name="Henrissat B."/>
            <person name="Grigoriev I.V."/>
            <person name="Hibbett D.S."/>
            <person name="Martin F."/>
            <person name="Nordberg H.P."/>
            <person name="Cantor M.N."/>
            <person name="Hua S.X."/>
        </authorList>
    </citation>
    <scope>NUCLEOTIDE SEQUENCE [LARGE SCALE GENOMIC DNA]</scope>
    <source>
        <strain evidence="4 5">Zn</strain>
    </source>
</reference>
<dbReference type="Gene3D" id="4.10.60.10">
    <property type="entry name" value="Zinc finger, CCHC-type"/>
    <property type="match status" value="1"/>
</dbReference>
<dbReference type="OrthoDB" id="3550095at2759"/>
<evidence type="ECO:0000313" key="5">
    <source>
        <dbReference type="Proteomes" id="UP000054321"/>
    </source>
</evidence>
<dbReference type="InterPro" id="IPR001878">
    <property type="entry name" value="Znf_CCHC"/>
</dbReference>
<feature type="domain" description="CCHC-type" evidence="3">
    <location>
        <begin position="29"/>
        <end position="44"/>
    </location>
</feature>
<keyword evidence="1" id="KW-0863">Zinc-finger</keyword>
<feature type="compositionally biased region" description="Polar residues" evidence="2">
    <location>
        <begin position="779"/>
        <end position="791"/>
    </location>
</feature>
<dbReference type="Pfam" id="PF00098">
    <property type="entry name" value="zf-CCHC"/>
    <property type="match status" value="1"/>
</dbReference>
<feature type="compositionally biased region" description="Polar residues" evidence="2">
    <location>
        <begin position="703"/>
        <end position="748"/>
    </location>
</feature>
<dbReference type="SUPFAM" id="SSF57756">
    <property type="entry name" value="Retrovirus zinc finger-like domains"/>
    <property type="match status" value="1"/>
</dbReference>
<dbReference type="AlphaFoldDB" id="A0A0C3GWK5"/>
<feature type="compositionally biased region" description="Polar residues" evidence="2">
    <location>
        <begin position="675"/>
        <end position="695"/>
    </location>
</feature>
<keyword evidence="1" id="KW-0862">Zinc</keyword>
<feature type="compositionally biased region" description="Polar residues" evidence="2">
    <location>
        <begin position="47"/>
        <end position="66"/>
    </location>
</feature>
<feature type="compositionally biased region" description="Pro residues" evidence="2">
    <location>
        <begin position="16"/>
        <end position="28"/>
    </location>
</feature>
<dbReference type="EMBL" id="KN832877">
    <property type="protein sequence ID" value="KIN00471.1"/>
    <property type="molecule type" value="Genomic_DNA"/>
</dbReference>
<keyword evidence="1" id="KW-0479">Metal-binding</keyword>
<keyword evidence="5" id="KW-1185">Reference proteome</keyword>
<feature type="region of interest" description="Disordered" evidence="2">
    <location>
        <begin position="43"/>
        <end position="395"/>
    </location>
</feature>
<name>A0A0C3GWK5_OIDMZ</name>
<feature type="compositionally biased region" description="Acidic residues" evidence="2">
    <location>
        <begin position="385"/>
        <end position="395"/>
    </location>
</feature>
<gene>
    <name evidence="4" type="ORF">OIDMADRAFT_55060</name>
</gene>
<feature type="compositionally biased region" description="Polar residues" evidence="2">
    <location>
        <begin position="893"/>
        <end position="902"/>
    </location>
</feature>
<feature type="compositionally biased region" description="Polar residues" evidence="2">
    <location>
        <begin position="273"/>
        <end position="307"/>
    </location>
</feature>
<dbReference type="PROSITE" id="PS50158">
    <property type="entry name" value="ZF_CCHC"/>
    <property type="match status" value="1"/>
</dbReference>
<feature type="compositionally biased region" description="Polar residues" evidence="2">
    <location>
        <begin position="837"/>
        <end position="856"/>
    </location>
</feature>
<evidence type="ECO:0000256" key="2">
    <source>
        <dbReference type="SAM" id="MobiDB-lite"/>
    </source>
</evidence>
<feature type="compositionally biased region" description="Polar residues" evidence="2">
    <location>
        <begin position="863"/>
        <end position="873"/>
    </location>
</feature>
<feature type="compositionally biased region" description="Polar residues" evidence="2">
    <location>
        <begin position="82"/>
        <end position="100"/>
    </location>
</feature>
<proteinExistence type="predicted"/>
<feature type="compositionally biased region" description="Polar residues" evidence="2">
    <location>
        <begin position="819"/>
        <end position="829"/>
    </location>
</feature>
<dbReference type="HOGENOM" id="CLU_320077_0_0_1"/>
<feature type="compositionally biased region" description="Polar residues" evidence="2">
    <location>
        <begin position="155"/>
        <end position="164"/>
    </location>
</feature>
<feature type="compositionally biased region" description="Low complexity" evidence="2">
    <location>
        <begin position="136"/>
        <end position="148"/>
    </location>
</feature>
<evidence type="ECO:0000313" key="4">
    <source>
        <dbReference type="EMBL" id="KIN00471.1"/>
    </source>
</evidence>
<dbReference type="InParanoid" id="A0A0C3GWK5"/>
<organism evidence="4 5">
    <name type="scientific">Oidiodendron maius (strain Zn)</name>
    <dbReference type="NCBI Taxonomy" id="913774"/>
    <lineage>
        <taxon>Eukaryota</taxon>
        <taxon>Fungi</taxon>
        <taxon>Dikarya</taxon>
        <taxon>Ascomycota</taxon>
        <taxon>Pezizomycotina</taxon>
        <taxon>Leotiomycetes</taxon>
        <taxon>Leotiomycetes incertae sedis</taxon>
        <taxon>Myxotrichaceae</taxon>
        <taxon>Oidiodendron</taxon>
    </lineage>
</organism>
<sequence>MASNWGSTPNGGRRQPGPPSQTRGPPPICFKCGKEGHFVVDCPQGAQGCSSTPDSLTPSHASQPNQANGLGGPAGGATYGAQWSNNQSGVPSGHYVNSYNAPVVTRYPAPSMSGPPYQQYPGPVLQTQGYPPPQQGPYQPQQNQQYGPSGAPYGYNQSPQQAYSHTPHDPQYGQQGYQSQPYDQYPHQNEFPNPGNQGGYQYSPQPYYPPASGPLYQQPHPPYPPQSSPYPPPQWNNTQPAPYNATDAQQPNNSYGQQYKAAFRRNPSWPRKQFNTQQSPQLEYGSEGSQASRHTPASGSNSAQYPSTPAPKGTLAHSSYATSTGGEYESINESKTSISGTRRLGHNSFSSDSHKGQTTEIATPSGSAAECLPTRANEDSKQIEEGEVEEDDPADEEFKWEWEKIFKESQPTENVVLAQPLSTTFDMTPAPLIQMSSPPSVSRYARKDNLKEFIRPIRSQPQWAYLQEDPAFSDTMSENELIPLHEVSKWMAKRQGIDPEFLSTRKREVPCESLHNWNGADDADQRTENIDEDAQYQQQEEEHFDQEHFDRDMWGSSSVQAPGTPISAQSTPAATGTPTLDRAGTPSLSAENDVWAPQPGEGSLSQSVSQDTTEALLASLGVTGSPKPVRKRSVPHLSISTDEISSRKRQKTMSSPDISGYNVPQQGVHPHSHNNHGMMNSQPGLQNGQPQYNGSRQKHGTYENRQYGTPRQSSYGNGMSPENTSPYSSAQYSAVSPHSQFPNGSQYRNIPHGTQHHGPYGNPQQGIGPPQFQDPWSVHHQSPPHTLQQHGKGQGGSTGYTTPQQGPYRNGISPAGYSSHDSPTQNTSPHARPSYIPFNSAQGVQSSCRNSGNADTNSHRKGSSTMQRQSSHGQADGDDDTPSPPVKTPVLSECQNSKTSDSNEPDESPLTPTSAEILGKLTQPARKNSSDRKADDMPRRLRRPQPVVAEAYSRRW</sequence>